<dbReference type="Proteomes" id="UP000314294">
    <property type="component" value="Unassembled WGS sequence"/>
</dbReference>
<name>A0A4Z2JFT6_9TELE</name>
<accession>A0A4Z2JFT6</accession>
<feature type="compositionally biased region" description="Basic and acidic residues" evidence="1">
    <location>
        <begin position="19"/>
        <end position="28"/>
    </location>
</feature>
<evidence type="ECO:0000313" key="3">
    <source>
        <dbReference type="Proteomes" id="UP000314294"/>
    </source>
</evidence>
<sequence length="68" mass="6683">MLLDVGQLSRYGCSSGKSGDGREGDKVAAKFGSSPGFTQRQLGAAASSVMPVATSGPGGGGIIIPNNN</sequence>
<keyword evidence="3" id="KW-1185">Reference proteome</keyword>
<feature type="region of interest" description="Disordered" evidence="1">
    <location>
        <begin position="1"/>
        <end position="33"/>
    </location>
</feature>
<dbReference type="EMBL" id="SRLO01000002">
    <property type="protein sequence ID" value="TNN89116.1"/>
    <property type="molecule type" value="Genomic_DNA"/>
</dbReference>
<dbReference type="AlphaFoldDB" id="A0A4Z2JFT6"/>
<reference evidence="2 3" key="1">
    <citation type="submission" date="2019-03" db="EMBL/GenBank/DDBJ databases">
        <title>First draft genome of Liparis tanakae, snailfish: a comprehensive survey of snailfish specific genes.</title>
        <authorList>
            <person name="Kim W."/>
            <person name="Song I."/>
            <person name="Jeong J.-H."/>
            <person name="Kim D."/>
            <person name="Kim S."/>
            <person name="Ryu S."/>
            <person name="Song J.Y."/>
            <person name="Lee S.K."/>
        </authorList>
    </citation>
    <scope>NUCLEOTIDE SEQUENCE [LARGE SCALE GENOMIC DNA]</scope>
    <source>
        <tissue evidence="2">Muscle</tissue>
    </source>
</reference>
<gene>
    <name evidence="2" type="ORF">EYF80_000404</name>
</gene>
<protein>
    <submittedName>
        <fullName evidence="2">Uncharacterized protein</fullName>
    </submittedName>
</protein>
<proteinExistence type="predicted"/>
<organism evidence="2 3">
    <name type="scientific">Liparis tanakae</name>
    <name type="common">Tanaka's snailfish</name>
    <dbReference type="NCBI Taxonomy" id="230148"/>
    <lineage>
        <taxon>Eukaryota</taxon>
        <taxon>Metazoa</taxon>
        <taxon>Chordata</taxon>
        <taxon>Craniata</taxon>
        <taxon>Vertebrata</taxon>
        <taxon>Euteleostomi</taxon>
        <taxon>Actinopterygii</taxon>
        <taxon>Neopterygii</taxon>
        <taxon>Teleostei</taxon>
        <taxon>Neoteleostei</taxon>
        <taxon>Acanthomorphata</taxon>
        <taxon>Eupercaria</taxon>
        <taxon>Perciformes</taxon>
        <taxon>Cottioidei</taxon>
        <taxon>Cottales</taxon>
        <taxon>Liparidae</taxon>
        <taxon>Liparis</taxon>
    </lineage>
</organism>
<evidence type="ECO:0000313" key="2">
    <source>
        <dbReference type="EMBL" id="TNN89116.1"/>
    </source>
</evidence>
<evidence type="ECO:0000256" key="1">
    <source>
        <dbReference type="SAM" id="MobiDB-lite"/>
    </source>
</evidence>
<comment type="caution">
    <text evidence="2">The sequence shown here is derived from an EMBL/GenBank/DDBJ whole genome shotgun (WGS) entry which is preliminary data.</text>
</comment>